<gene>
    <name evidence="2" type="ORF">WR25_23371</name>
</gene>
<keyword evidence="3" id="KW-1185">Reference proteome</keyword>
<feature type="compositionally biased region" description="Basic and acidic residues" evidence="1">
    <location>
        <begin position="120"/>
        <end position="133"/>
    </location>
</feature>
<evidence type="ECO:0000313" key="3">
    <source>
        <dbReference type="Proteomes" id="UP000218231"/>
    </source>
</evidence>
<dbReference type="EMBL" id="LIAE01010073">
    <property type="protein sequence ID" value="PAV66616.1"/>
    <property type="molecule type" value="Genomic_DNA"/>
</dbReference>
<name>A0A2A2JXX4_9BILA</name>
<organism evidence="2 3">
    <name type="scientific">Diploscapter pachys</name>
    <dbReference type="NCBI Taxonomy" id="2018661"/>
    <lineage>
        <taxon>Eukaryota</taxon>
        <taxon>Metazoa</taxon>
        <taxon>Ecdysozoa</taxon>
        <taxon>Nematoda</taxon>
        <taxon>Chromadorea</taxon>
        <taxon>Rhabditida</taxon>
        <taxon>Rhabditina</taxon>
        <taxon>Rhabditomorpha</taxon>
        <taxon>Rhabditoidea</taxon>
        <taxon>Rhabditidae</taxon>
        <taxon>Diploscapter</taxon>
    </lineage>
</organism>
<dbReference type="AlphaFoldDB" id="A0A2A2JXX4"/>
<protein>
    <submittedName>
        <fullName evidence="2">Uncharacterized protein</fullName>
    </submittedName>
</protein>
<feature type="region of interest" description="Disordered" evidence="1">
    <location>
        <begin position="120"/>
        <end position="173"/>
    </location>
</feature>
<proteinExistence type="predicted"/>
<dbReference type="Proteomes" id="UP000218231">
    <property type="component" value="Unassembled WGS sequence"/>
</dbReference>
<evidence type="ECO:0000313" key="2">
    <source>
        <dbReference type="EMBL" id="PAV66616.1"/>
    </source>
</evidence>
<comment type="caution">
    <text evidence="2">The sequence shown here is derived from an EMBL/GenBank/DDBJ whole genome shotgun (WGS) entry which is preliminary data.</text>
</comment>
<reference evidence="2 3" key="1">
    <citation type="journal article" date="2017" name="Curr. Biol.">
        <title>Genome architecture and evolution of a unichromosomal asexual nematode.</title>
        <authorList>
            <person name="Fradin H."/>
            <person name="Zegar C."/>
            <person name="Gutwein M."/>
            <person name="Lucas J."/>
            <person name="Kovtun M."/>
            <person name="Corcoran D."/>
            <person name="Baugh L.R."/>
            <person name="Kiontke K."/>
            <person name="Gunsalus K."/>
            <person name="Fitch D.H."/>
            <person name="Piano F."/>
        </authorList>
    </citation>
    <scope>NUCLEOTIDE SEQUENCE [LARGE SCALE GENOMIC DNA]</scope>
    <source>
        <strain evidence="2">PF1309</strain>
    </source>
</reference>
<accession>A0A2A2JXX4</accession>
<evidence type="ECO:0000256" key="1">
    <source>
        <dbReference type="SAM" id="MobiDB-lite"/>
    </source>
</evidence>
<sequence>MHHDRARQRIVVGGVEPDQSLRAAMLADVVIVGDERALRGRVGIGLVRKALQIAGVRRVRSAAVRDQERLALARHQVDEVEARLGRRRRHVGDRDPVAPRDAAAMLVQRGHRLAHQIGAHDARRGDGLREHARARGRQRRFADRPQIGLAQAAGRGRDRARHRQRRRQHQSVLQQRTTIARAIILILHRISVMPRFLPARHHIAASDLIFCGSQPQVGVAVARFGAGWARLIRFGHGTSRDIAR</sequence>
<feature type="compositionally biased region" description="Basic residues" evidence="1">
    <location>
        <begin position="158"/>
        <end position="169"/>
    </location>
</feature>